<gene>
    <name evidence="2" type="ORF">Rumeso_04619</name>
</gene>
<dbReference type="GO" id="GO:0016226">
    <property type="term" value="P:iron-sulfur cluster assembly"/>
    <property type="evidence" value="ECO:0007669"/>
    <property type="project" value="InterPro"/>
</dbReference>
<dbReference type="EMBL" id="AOSK01000130">
    <property type="protein sequence ID" value="EYD73498.1"/>
    <property type="molecule type" value="Genomic_DNA"/>
</dbReference>
<dbReference type="PATRIC" id="fig|442562.3.peg.4548"/>
<dbReference type="Proteomes" id="UP000019666">
    <property type="component" value="Unassembled WGS sequence"/>
</dbReference>
<feature type="compositionally biased region" description="Basic residues" evidence="1">
    <location>
        <begin position="160"/>
        <end position="170"/>
    </location>
</feature>
<dbReference type="GO" id="GO:0005506">
    <property type="term" value="F:iron ion binding"/>
    <property type="evidence" value="ECO:0007669"/>
    <property type="project" value="InterPro"/>
</dbReference>
<keyword evidence="3" id="KW-1185">Reference proteome</keyword>
<dbReference type="GO" id="GO:0051536">
    <property type="term" value="F:iron-sulfur cluster binding"/>
    <property type="evidence" value="ECO:0007669"/>
    <property type="project" value="InterPro"/>
</dbReference>
<dbReference type="SUPFAM" id="SSF82649">
    <property type="entry name" value="SufE/NifU"/>
    <property type="match status" value="1"/>
</dbReference>
<organism evidence="2 3">
    <name type="scientific">Rubellimicrobium mesophilum DSM 19309</name>
    <dbReference type="NCBI Taxonomy" id="442562"/>
    <lineage>
        <taxon>Bacteria</taxon>
        <taxon>Pseudomonadati</taxon>
        <taxon>Pseudomonadota</taxon>
        <taxon>Alphaproteobacteria</taxon>
        <taxon>Rhodobacterales</taxon>
        <taxon>Roseobacteraceae</taxon>
        <taxon>Rubellimicrobium</taxon>
    </lineage>
</organism>
<reference evidence="2 3" key="1">
    <citation type="submission" date="2013-02" db="EMBL/GenBank/DDBJ databases">
        <authorList>
            <person name="Fiebig A."/>
            <person name="Goeker M."/>
            <person name="Klenk H.-P.P."/>
        </authorList>
    </citation>
    <scope>NUCLEOTIDE SEQUENCE [LARGE SCALE GENOMIC DNA]</scope>
    <source>
        <strain evidence="2 3">DSM 19309</strain>
    </source>
</reference>
<comment type="caution">
    <text evidence="2">The sequence shown here is derived from an EMBL/GenBank/DDBJ whole genome shotgun (WGS) entry which is preliminary data.</text>
</comment>
<feature type="region of interest" description="Disordered" evidence="1">
    <location>
        <begin position="143"/>
        <end position="224"/>
    </location>
</feature>
<dbReference type="CDD" id="cd06664">
    <property type="entry name" value="IscU_like"/>
    <property type="match status" value="1"/>
</dbReference>
<evidence type="ECO:0000256" key="1">
    <source>
        <dbReference type="SAM" id="MobiDB-lite"/>
    </source>
</evidence>
<dbReference type="HOGENOM" id="CLU_1234260_0_0_5"/>
<dbReference type="Gene3D" id="3.90.1010.10">
    <property type="match status" value="1"/>
</dbReference>
<evidence type="ECO:0000313" key="2">
    <source>
        <dbReference type="EMBL" id="EYD73498.1"/>
    </source>
</evidence>
<evidence type="ECO:0000313" key="3">
    <source>
        <dbReference type="Proteomes" id="UP000019666"/>
    </source>
</evidence>
<dbReference type="AlphaFoldDB" id="A0A017HH71"/>
<proteinExistence type="predicted"/>
<dbReference type="RefSeq" id="WP_342670732.1">
    <property type="nucleotide sequence ID" value="NZ_KK088560.1"/>
</dbReference>
<protein>
    <submittedName>
        <fullName evidence="2">Putative iron-sulfur cluster assembly scaffold protein for SUF system, SufE2</fullName>
    </submittedName>
</protein>
<sequence length="224" mass="23630">MSDQDLLQLYSTRILALASDIPRLGRLPAPHGAAKKRAPLCGSTVGVELMLQDGRIADFAQEVRACALGQAAASVVGSAVVGLTPEEVRAGRDALWRMLREGGDAPGAPFQELGVLIPARDHPNRHGSIMLAFEATLEALEQAQGGQKKPPGVARDSRRPVKHPHAGPGRRKAEGQIGQTQDAAPAWGRGGLRKDAAARVRPGTARRGLARPRHPTGFPNRGSG</sequence>
<dbReference type="STRING" id="442562.Rumeso_04619"/>
<accession>A0A017HH71</accession>
<dbReference type="InterPro" id="IPR002871">
    <property type="entry name" value="NIF_FeS_clus_asmbl_NifU_N"/>
</dbReference>
<name>A0A017HH71_9RHOB</name>